<feature type="domain" description="CUE" evidence="3">
    <location>
        <begin position="403"/>
        <end position="444"/>
    </location>
</feature>
<dbReference type="GeneID" id="11503281"/>
<dbReference type="PANTHER" id="PTHR23101">
    <property type="entry name" value="RAB GDP/GTP EXCHANGE FACTOR"/>
    <property type="match status" value="1"/>
</dbReference>
<feature type="region of interest" description="Disordered" evidence="2">
    <location>
        <begin position="16"/>
        <end position="46"/>
    </location>
</feature>
<gene>
    <name evidence="5" type="primary">TDEL0B00450</name>
    <name evidence="5" type="ORF">TDEL_0B00450</name>
</gene>
<dbReference type="SUPFAM" id="SSF46934">
    <property type="entry name" value="UBA-like"/>
    <property type="match status" value="1"/>
</dbReference>
<dbReference type="SMART" id="SM00167">
    <property type="entry name" value="VPS9"/>
    <property type="match status" value="1"/>
</dbReference>
<dbReference type="InterPro" id="IPR003892">
    <property type="entry name" value="CUE"/>
</dbReference>
<name>G8ZNI0_TORDE</name>
<dbReference type="Gene3D" id="1.10.8.10">
    <property type="entry name" value="DNA helicase RuvA subunit, C-terminal domain"/>
    <property type="match status" value="1"/>
</dbReference>
<evidence type="ECO:0000259" key="4">
    <source>
        <dbReference type="PROSITE" id="PS51205"/>
    </source>
</evidence>
<feature type="region of interest" description="Disordered" evidence="2">
    <location>
        <begin position="312"/>
        <end position="343"/>
    </location>
</feature>
<dbReference type="GO" id="GO:0005085">
    <property type="term" value="F:guanyl-nucleotide exchange factor activity"/>
    <property type="evidence" value="ECO:0007669"/>
    <property type="project" value="EnsemblFungi"/>
</dbReference>
<dbReference type="GO" id="GO:0030139">
    <property type="term" value="C:endocytic vesicle"/>
    <property type="evidence" value="ECO:0007669"/>
    <property type="project" value="TreeGrafter"/>
</dbReference>
<dbReference type="GO" id="GO:0006895">
    <property type="term" value="P:Golgi to endosome transport"/>
    <property type="evidence" value="ECO:0007669"/>
    <property type="project" value="EnsemblFungi"/>
</dbReference>
<dbReference type="STRING" id="1076872.G8ZNI0"/>
<dbReference type="InterPro" id="IPR041804">
    <property type="entry name" value="Vps9_CUE"/>
</dbReference>
<proteinExistence type="predicted"/>
<reference evidence="5 6" key="1">
    <citation type="journal article" date="2011" name="Proc. Natl. Acad. Sci. U.S.A.">
        <title>Evolutionary erosion of yeast sex chromosomes by mating-type switching accidents.</title>
        <authorList>
            <person name="Gordon J.L."/>
            <person name="Armisen D."/>
            <person name="Proux-Wera E."/>
            <person name="Oheigeartaigh S.S."/>
            <person name="Byrne K.P."/>
            <person name="Wolfe K.H."/>
        </authorList>
    </citation>
    <scope>NUCLEOTIDE SEQUENCE [LARGE SCALE GENOMIC DNA]</scope>
    <source>
        <strain evidence="6">ATCC 10662 / CBS 1146 / NBRC 0425 / NCYC 2629 / NRRL Y-866</strain>
    </source>
</reference>
<dbReference type="SUPFAM" id="SSF109993">
    <property type="entry name" value="VPS9 domain"/>
    <property type="match status" value="1"/>
</dbReference>
<accession>G8ZNI0</accession>
<dbReference type="AlphaFoldDB" id="G8ZNI0"/>
<keyword evidence="6" id="KW-1185">Reference proteome</keyword>
<organism evidence="5 6">
    <name type="scientific">Torulaspora delbrueckii</name>
    <name type="common">Yeast</name>
    <name type="synonym">Candida colliculosa</name>
    <dbReference type="NCBI Taxonomy" id="4950"/>
    <lineage>
        <taxon>Eukaryota</taxon>
        <taxon>Fungi</taxon>
        <taxon>Dikarya</taxon>
        <taxon>Ascomycota</taxon>
        <taxon>Saccharomycotina</taxon>
        <taxon>Saccharomycetes</taxon>
        <taxon>Saccharomycetales</taxon>
        <taxon>Saccharomycetaceae</taxon>
        <taxon>Torulaspora</taxon>
    </lineage>
</organism>
<feature type="compositionally biased region" description="Polar residues" evidence="2">
    <location>
        <begin position="312"/>
        <end position="324"/>
    </location>
</feature>
<dbReference type="Gene3D" id="1.20.1050.80">
    <property type="entry name" value="VPS9 domain"/>
    <property type="match status" value="1"/>
</dbReference>
<dbReference type="GO" id="GO:0005769">
    <property type="term" value="C:early endosome"/>
    <property type="evidence" value="ECO:0007669"/>
    <property type="project" value="EnsemblFungi"/>
</dbReference>
<evidence type="ECO:0000313" key="5">
    <source>
        <dbReference type="EMBL" id="CCE90174.1"/>
    </source>
</evidence>
<evidence type="ECO:0008006" key="7">
    <source>
        <dbReference type="Google" id="ProtNLM"/>
    </source>
</evidence>
<dbReference type="InterPro" id="IPR037191">
    <property type="entry name" value="VPS9_dom_sf"/>
</dbReference>
<dbReference type="GO" id="GO:0036010">
    <property type="term" value="P:protein localization to endosome"/>
    <property type="evidence" value="ECO:0007669"/>
    <property type="project" value="EnsemblFungi"/>
</dbReference>
<dbReference type="Pfam" id="PF02845">
    <property type="entry name" value="CUE"/>
    <property type="match status" value="1"/>
</dbReference>
<dbReference type="RefSeq" id="XP_003679385.1">
    <property type="nucleotide sequence ID" value="XM_003679337.1"/>
</dbReference>
<protein>
    <recommendedName>
        <fullName evidence="7">VPS9 domain-containing protein</fullName>
    </recommendedName>
</protein>
<dbReference type="eggNOG" id="KOG2319">
    <property type="taxonomic scope" value="Eukaryota"/>
</dbReference>
<dbReference type="PROSITE" id="PS51205">
    <property type="entry name" value="VPS9"/>
    <property type="match status" value="1"/>
</dbReference>
<keyword evidence="1" id="KW-0833">Ubl conjugation pathway</keyword>
<dbReference type="EMBL" id="HE616743">
    <property type="protein sequence ID" value="CCE90174.1"/>
    <property type="molecule type" value="Genomic_DNA"/>
</dbReference>
<evidence type="ECO:0000313" key="6">
    <source>
        <dbReference type="Proteomes" id="UP000005627"/>
    </source>
</evidence>
<evidence type="ECO:0000256" key="1">
    <source>
        <dbReference type="ARBA" id="ARBA00022786"/>
    </source>
</evidence>
<dbReference type="OrthoDB" id="300289at2759"/>
<evidence type="ECO:0000256" key="2">
    <source>
        <dbReference type="SAM" id="MobiDB-lite"/>
    </source>
</evidence>
<dbReference type="Gene3D" id="1.10.246.120">
    <property type="match status" value="1"/>
</dbReference>
<dbReference type="CDD" id="cd14369">
    <property type="entry name" value="CUE_VPS9_like"/>
    <property type="match status" value="1"/>
</dbReference>
<dbReference type="GO" id="GO:0043130">
    <property type="term" value="F:ubiquitin binding"/>
    <property type="evidence" value="ECO:0007669"/>
    <property type="project" value="EnsemblFungi"/>
</dbReference>
<sequence length="444" mass="51361">MTESQANQQEEVLRQFDPLHQRAIPDKDAQLAPVKKDDEKAEEDDEEPFYDFQKFAKQLQSPEAEPIVKYTKSFLRNFHTQRVLWAAAEQQKLVNDFKVFIYAKFLEYEPFKSLDKRNLRNAQEGMEKLVMGKLYNRCFSPCLKRLENDLDEGHKTDLQNDRLLQEKVREFAFVEPRDLDVPSLLAERLSKFVKLSGEELDKINRFKAPRDKMICVLNSCKVIFAILRHHKLEDKGADSFIPLLIFTILKGDIRVLVSNVRYIERFRYEEFIRGEASYYLNSLEAAINYIMTLEKDALAATADETFENRYQDNQQRIQQTQEATGSEEAVTAHKSTTTQSPLPSEYILHPLDEVTHAVIHKFNELFAPAPAQPQPSQSQHDQHAISADTLDVDTLARKIEQQEHASTLDTLQSMFPEMDREVIEDVCIAKKYRVGASVDVLLSL</sequence>
<dbReference type="GO" id="GO:0032511">
    <property type="term" value="P:late endosome to vacuole transport via multivesicular body sorting pathway"/>
    <property type="evidence" value="ECO:0007669"/>
    <property type="project" value="EnsemblFungi"/>
</dbReference>
<dbReference type="Pfam" id="PF02204">
    <property type="entry name" value="VPS9"/>
    <property type="match status" value="1"/>
</dbReference>
<dbReference type="GO" id="GO:0000011">
    <property type="term" value="P:vacuole inheritance"/>
    <property type="evidence" value="ECO:0007669"/>
    <property type="project" value="EnsemblFungi"/>
</dbReference>
<dbReference type="InParanoid" id="G8ZNI0"/>
<dbReference type="GO" id="GO:0005829">
    <property type="term" value="C:cytosol"/>
    <property type="evidence" value="ECO:0007669"/>
    <property type="project" value="EnsemblFungi"/>
</dbReference>
<dbReference type="SMART" id="SM00546">
    <property type="entry name" value="CUE"/>
    <property type="match status" value="1"/>
</dbReference>
<dbReference type="GO" id="GO:0031267">
    <property type="term" value="F:small GTPase binding"/>
    <property type="evidence" value="ECO:0007669"/>
    <property type="project" value="TreeGrafter"/>
</dbReference>
<dbReference type="PROSITE" id="PS51140">
    <property type="entry name" value="CUE"/>
    <property type="match status" value="1"/>
</dbReference>
<dbReference type="FunCoup" id="G8ZNI0">
    <property type="interactions" value="174"/>
</dbReference>
<dbReference type="InterPro" id="IPR003123">
    <property type="entry name" value="VPS9"/>
</dbReference>
<dbReference type="InterPro" id="IPR041545">
    <property type="entry name" value="DUF5601"/>
</dbReference>
<dbReference type="Proteomes" id="UP000005627">
    <property type="component" value="Chromosome 2"/>
</dbReference>
<dbReference type="HOGENOM" id="CLU_007625_3_2_1"/>
<dbReference type="FunFam" id="1.10.246.120:FF:000004">
    <property type="entry name" value="Vacuolar sorting protein"/>
    <property type="match status" value="1"/>
</dbReference>
<dbReference type="GO" id="GO:0006623">
    <property type="term" value="P:protein targeting to vacuole"/>
    <property type="evidence" value="ECO:0007669"/>
    <property type="project" value="EnsemblFungi"/>
</dbReference>
<dbReference type="PANTHER" id="PTHR23101:SF25">
    <property type="entry name" value="GTPASE-ACTIVATING PROTEIN AND VPS9 DOMAIN-CONTAINING PROTEIN 1"/>
    <property type="match status" value="1"/>
</dbReference>
<feature type="domain" description="VPS9" evidence="4">
    <location>
        <begin position="158"/>
        <end position="299"/>
    </location>
</feature>
<dbReference type="KEGG" id="tdl:TDEL_0B00450"/>
<dbReference type="InterPro" id="IPR009060">
    <property type="entry name" value="UBA-like_sf"/>
</dbReference>
<dbReference type="Pfam" id="PF18151">
    <property type="entry name" value="DUF5601"/>
    <property type="match status" value="1"/>
</dbReference>
<evidence type="ECO:0000259" key="3">
    <source>
        <dbReference type="PROSITE" id="PS51140"/>
    </source>
</evidence>
<feature type="compositionally biased region" description="Basic and acidic residues" evidence="2">
    <location>
        <begin position="16"/>
        <end position="39"/>
    </location>
</feature>
<feature type="compositionally biased region" description="Polar residues" evidence="2">
    <location>
        <begin position="333"/>
        <end position="342"/>
    </location>
</feature>
<dbReference type="InterPro" id="IPR045046">
    <property type="entry name" value="Vps9-like"/>
</dbReference>